<accession>A0A8S5UYU2</accession>
<reference evidence="1" key="1">
    <citation type="journal article" date="2021" name="Proc. Natl. Acad. Sci. U.S.A.">
        <title>A Catalog of Tens of Thousands of Viruses from Human Metagenomes Reveals Hidden Associations with Chronic Diseases.</title>
        <authorList>
            <person name="Tisza M.J."/>
            <person name="Buck C.B."/>
        </authorList>
    </citation>
    <scope>NUCLEOTIDE SEQUENCE</scope>
    <source>
        <strain evidence="1">CtkKt3</strain>
    </source>
</reference>
<organism evidence="1">
    <name type="scientific">Siphoviridae sp. ctkKt3</name>
    <dbReference type="NCBI Taxonomy" id="2825642"/>
    <lineage>
        <taxon>Viruses</taxon>
        <taxon>Duplodnaviria</taxon>
        <taxon>Heunggongvirae</taxon>
        <taxon>Uroviricota</taxon>
        <taxon>Caudoviricetes</taxon>
    </lineage>
</organism>
<evidence type="ECO:0000313" key="1">
    <source>
        <dbReference type="EMBL" id="DAF99604.1"/>
    </source>
</evidence>
<proteinExistence type="predicted"/>
<name>A0A8S5UYU2_9CAUD</name>
<protein>
    <submittedName>
        <fullName evidence="1">Tail tape measure protein</fullName>
    </submittedName>
</protein>
<sequence>MGTTLANAYVQIIPSAKGIKSGMQKELDAAGGTAGESAGGRFAGSFKNIIGAAAIGTAVVAGITKSIKEGAALEQSIGGIETLFKSASDTVIKNADNAFRTAGISANSYMEQATSFSASLLQSLDGDTKKAAKYADTAIIDMSDNANKMGTNIEDIQNAYQGFAKQNYTMLDNLKLGYGGTKTEMERLLADASKISGQKYDISNLSDVYEAIHVIQGDLDITGTSAKEAATTLSGSFSAMNAAADNFLGNLALGRNIESSMEGLASTASIFLFDNLVPAIGRILTSLPTALGTFIKKGVPQFMAAGKEMMDGIAKGFGNSGDIIKKALSGLTDLSGMISKAAPGLVDTGMDLLQNLAQGIADGLPEFIESVPEIISNFADAAAKNGPKLIKGGLLIIKTLAVGIIKAIPALIKTVPKIFKAYLNMWKSLGWVNLGKLALTAIRNGIVKGIGALASIVRGKFNAVKTAITQPITAARNVLSNIVSAIKSRLSFSGLSGSVGRAFGAIKAKMTAPISSALSTIRSAVSKIRGIFPLRLGKIFSGIQVPHFNISGGKVPWGIGGKGVKPSVSVKWYKTGGIFNDPSVIGVGEAGSEAVVPLGTLWSKFDALTSAVLNNNDAHAGNLNLIIQLDGKTIGKSTVDYINGQTMIFGTSPVL</sequence>
<dbReference type="EMBL" id="BK016169">
    <property type="protein sequence ID" value="DAF99604.1"/>
    <property type="molecule type" value="Genomic_DNA"/>
</dbReference>